<reference evidence="1 2" key="1">
    <citation type="submission" date="2021-06" db="EMBL/GenBank/DDBJ databases">
        <title>Caerostris darwini draft genome.</title>
        <authorList>
            <person name="Kono N."/>
            <person name="Arakawa K."/>
        </authorList>
    </citation>
    <scope>NUCLEOTIDE SEQUENCE [LARGE SCALE GENOMIC DNA]</scope>
</reference>
<name>A0AAV4MZ39_9ARAC</name>
<evidence type="ECO:0000313" key="1">
    <source>
        <dbReference type="EMBL" id="GIX77701.1"/>
    </source>
</evidence>
<accession>A0AAV4MZ39</accession>
<gene>
    <name evidence="1" type="ORF">CDAR_54121</name>
</gene>
<dbReference type="EMBL" id="BPLQ01001044">
    <property type="protein sequence ID" value="GIX77701.1"/>
    <property type="molecule type" value="Genomic_DNA"/>
</dbReference>
<comment type="caution">
    <text evidence="1">The sequence shown here is derived from an EMBL/GenBank/DDBJ whole genome shotgun (WGS) entry which is preliminary data.</text>
</comment>
<keyword evidence="2" id="KW-1185">Reference proteome</keyword>
<sequence>MADSNKRYRRLPASDKHRSCSPCTSKNYYSTFAYPLLSNLFPTITYPVGTDASRKKGRGCSRMFYKAALAIDTKTNSSPSKELICLISGGLKIIVTQLAPRTCFRNHSLIITWPFTRTLFQKIRLPSLKHNPPDTLAREKSRN</sequence>
<dbReference type="AlphaFoldDB" id="A0AAV4MZ39"/>
<proteinExistence type="predicted"/>
<evidence type="ECO:0000313" key="2">
    <source>
        <dbReference type="Proteomes" id="UP001054837"/>
    </source>
</evidence>
<dbReference type="Proteomes" id="UP001054837">
    <property type="component" value="Unassembled WGS sequence"/>
</dbReference>
<protein>
    <submittedName>
        <fullName evidence="1">Uncharacterized protein</fullName>
    </submittedName>
</protein>
<organism evidence="1 2">
    <name type="scientific">Caerostris darwini</name>
    <dbReference type="NCBI Taxonomy" id="1538125"/>
    <lineage>
        <taxon>Eukaryota</taxon>
        <taxon>Metazoa</taxon>
        <taxon>Ecdysozoa</taxon>
        <taxon>Arthropoda</taxon>
        <taxon>Chelicerata</taxon>
        <taxon>Arachnida</taxon>
        <taxon>Araneae</taxon>
        <taxon>Araneomorphae</taxon>
        <taxon>Entelegynae</taxon>
        <taxon>Araneoidea</taxon>
        <taxon>Araneidae</taxon>
        <taxon>Caerostris</taxon>
    </lineage>
</organism>